<dbReference type="Pfam" id="PF00083">
    <property type="entry name" value="Sugar_tr"/>
    <property type="match status" value="1"/>
</dbReference>
<dbReference type="InterPro" id="IPR036259">
    <property type="entry name" value="MFS_trans_sf"/>
</dbReference>
<sequence>MTLSGVLTAFSANIWMYTALRFISGFGRSTIATCALVLSAELVGKKWRGNVGIIGFIGFPFGFLSLPGIAYLTKGSSWGLLYLWTCIPPVFYSVLLYFLACESPRYLYIKGRKEDFAKTLRSIAAPANRVLTDNFVDRCIKWEDELQETDYYSAIKMLLQTSWASRRLASVMVVGFGVSMIYFGMPLSLGNFAFDLYLSVALNAFIQIPAALIIYFLIGKLNMKFSVLGLAILSGICSVTCVLIRKKGMQIGLELISYFCGIAALDLFMIYTLELFLTCTRNSAVSMLRQAMMLGGVSCRS</sequence>
<evidence type="ECO:0000256" key="5">
    <source>
        <dbReference type="ARBA" id="ARBA00044504"/>
    </source>
</evidence>
<dbReference type="InterPro" id="IPR020846">
    <property type="entry name" value="MFS_dom"/>
</dbReference>
<accession>A0AAD1YVG3</accession>
<evidence type="ECO:0000256" key="3">
    <source>
        <dbReference type="ARBA" id="ARBA00022989"/>
    </source>
</evidence>
<reference evidence="9" key="1">
    <citation type="submission" date="2023-05" db="EMBL/GenBank/DDBJ databases">
        <authorList>
            <person name="Huff M."/>
        </authorList>
    </citation>
    <scope>NUCLEOTIDE SEQUENCE</scope>
</reference>
<protein>
    <recommendedName>
        <fullName evidence="8">Major facilitator superfamily (MFS) profile domain-containing protein</fullName>
    </recommendedName>
</protein>
<feature type="transmembrane region" description="Helical" evidence="7">
    <location>
        <begin position="14"/>
        <end position="38"/>
    </location>
</feature>
<dbReference type="Gene3D" id="1.20.1250.20">
    <property type="entry name" value="MFS general substrate transporter like domains"/>
    <property type="match status" value="1"/>
</dbReference>
<evidence type="ECO:0000256" key="1">
    <source>
        <dbReference type="ARBA" id="ARBA00004141"/>
    </source>
</evidence>
<gene>
    <name evidence="9" type="ORF">FPE_LOCUS4150</name>
</gene>
<dbReference type="PANTHER" id="PTHR24064">
    <property type="entry name" value="SOLUTE CARRIER FAMILY 22 MEMBER"/>
    <property type="match status" value="1"/>
</dbReference>
<evidence type="ECO:0000256" key="6">
    <source>
        <dbReference type="ARBA" id="ARBA00049011"/>
    </source>
</evidence>
<dbReference type="GO" id="GO:0016020">
    <property type="term" value="C:membrane"/>
    <property type="evidence" value="ECO:0007669"/>
    <property type="project" value="UniProtKB-SubCell"/>
</dbReference>
<evidence type="ECO:0000313" key="10">
    <source>
        <dbReference type="Proteomes" id="UP000834106"/>
    </source>
</evidence>
<comment type="subcellular location">
    <subcellularLocation>
        <location evidence="1">Membrane</location>
        <topology evidence="1">Multi-pass membrane protein</topology>
    </subcellularLocation>
</comment>
<comment type="similarity">
    <text evidence="5">Belongs to the major facilitator superfamily. Phosphate:H(+) symporter (TC 2.A.1.9) family.</text>
</comment>
<feature type="transmembrane region" description="Helical" evidence="7">
    <location>
        <begin position="50"/>
        <end position="72"/>
    </location>
</feature>
<proteinExistence type="inferred from homology"/>
<dbReference type="EMBL" id="OU503037">
    <property type="protein sequence ID" value="CAI9756720.1"/>
    <property type="molecule type" value="Genomic_DNA"/>
</dbReference>
<feature type="transmembrane region" description="Helical" evidence="7">
    <location>
        <begin position="225"/>
        <end position="244"/>
    </location>
</feature>
<evidence type="ECO:0000256" key="4">
    <source>
        <dbReference type="ARBA" id="ARBA00023136"/>
    </source>
</evidence>
<feature type="domain" description="Major facilitator superfamily (MFS) profile" evidence="8">
    <location>
        <begin position="1"/>
        <end position="301"/>
    </location>
</feature>
<keyword evidence="10" id="KW-1185">Reference proteome</keyword>
<dbReference type="SUPFAM" id="SSF103473">
    <property type="entry name" value="MFS general substrate transporter"/>
    <property type="match status" value="1"/>
</dbReference>
<keyword evidence="4 7" id="KW-0472">Membrane</keyword>
<feature type="transmembrane region" description="Helical" evidence="7">
    <location>
        <begin position="256"/>
        <end position="277"/>
    </location>
</feature>
<dbReference type="AlphaFoldDB" id="A0AAD1YVG3"/>
<feature type="transmembrane region" description="Helical" evidence="7">
    <location>
        <begin position="168"/>
        <end position="185"/>
    </location>
</feature>
<evidence type="ECO:0000256" key="2">
    <source>
        <dbReference type="ARBA" id="ARBA00022692"/>
    </source>
</evidence>
<dbReference type="InterPro" id="IPR005828">
    <property type="entry name" value="MFS_sugar_transport-like"/>
</dbReference>
<evidence type="ECO:0000313" key="9">
    <source>
        <dbReference type="EMBL" id="CAI9756720.1"/>
    </source>
</evidence>
<organism evidence="9 10">
    <name type="scientific">Fraxinus pennsylvanica</name>
    <dbReference type="NCBI Taxonomy" id="56036"/>
    <lineage>
        <taxon>Eukaryota</taxon>
        <taxon>Viridiplantae</taxon>
        <taxon>Streptophyta</taxon>
        <taxon>Embryophyta</taxon>
        <taxon>Tracheophyta</taxon>
        <taxon>Spermatophyta</taxon>
        <taxon>Magnoliopsida</taxon>
        <taxon>eudicotyledons</taxon>
        <taxon>Gunneridae</taxon>
        <taxon>Pentapetalae</taxon>
        <taxon>asterids</taxon>
        <taxon>lamiids</taxon>
        <taxon>Lamiales</taxon>
        <taxon>Oleaceae</taxon>
        <taxon>Oleeae</taxon>
        <taxon>Fraxinus</taxon>
    </lineage>
</organism>
<dbReference type="PROSITE" id="PS50850">
    <property type="entry name" value="MFS"/>
    <property type="match status" value="1"/>
</dbReference>
<keyword evidence="2 7" id="KW-0812">Transmembrane</keyword>
<comment type="catalytic activity">
    <reaction evidence="6">
        <text>phosphate(in) + H(+)(in) = phosphate(out) + H(+)(out)</text>
        <dbReference type="Rhea" id="RHEA:29939"/>
        <dbReference type="ChEBI" id="CHEBI:15378"/>
        <dbReference type="ChEBI" id="CHEBI:43474"/>
    </reaction>
    <physiologicalReaction direction="right-to-left" evidence="6">
        <dbReference type="Rhea" id="RHEA:29941"/>
    </physiologicalReaction>
</comment>
<feature type="transmembrane region" description="Helical" evidence="7">
    <location>
        <begin position="78"/>
        <end position="100"/>
    </location>
</feature>
<evidence type="ECO:0000259" key="8">
    <source>
        <dbReference type="PROSITE" id="PS50850"/>
    </source>
</evidence>
<dbReference type="Proteomes" id="UP000834106">
    <property type="component" value="Chromosome 2"/>
</dbReference>
<keyword evidence="3 7" id="KW-1133">Transmembrane helix</keyword>
<evidence type="ECO:0000256" key="7">
    <source>
        <dbReference type="SAM" id="Phobius"/>
    </source>
</evidence>
<name>A0AAD1YVG3_9LAMI</name>
<dbReference type="GO" id="GO:0022857">
    <property type="term" value="F:transmembrane transporter activity"/>
    <property type="evidence" value="ECO:0007669"/>
    <property type="project" value="InterPro"/>
</dbReference>
<feature type="transmembrane region" description="Helical" evidence="7">
    <location>
        <begin position="197"/>
        <end position="218"/>
    </location>
</feature>